<dbReference type="EMBL" id="CP054003">
    <property type="protein sequence ID" value="QKH84136.1"/>
    <property type="molecule type" value="Genomic_DNA"/>
</dbReference>
<evidence type="ECO:0000313" key="4">
    <source>
        <dbReference type="Proteomes" id="UP000479773"/>
    </source>
</evidence>
<reference evidence="3 5" key="2">
    <citation type="submission" date="2020-05" db="EMBL/GenBank/DDBJ databases">
        <title>FDA dAtabase for Regulatory Grade micrObial Sequences (FDA-ARGOS): Supporting development and validation of Infectious Disease Dx tests.</title>
        <authorList>
            <person name="Bojja K."/>
            <person name="Kessler A."/>
            <person name="Tallon L."/>
            <person name="Sadzewicz L."/>
            <person name="Zhao X."/>
            <person name="Vavikolanu K."/>
            <person name="Mehta A."/>
            <person name="Aluvathingal J."/>
            <person name="Nadendla S."/>
            <person name="Myers T."/>
            <person name="Yan Y."/>
            <person name="Sichtig H."/>
        </authorList>
    </citation>
    <scope>NUCLEOTIDE SEQUENCE [LARGE SCALE GENOMIC DNA]</scope>
    <source>
        <strain evidence="3 5">FDAARGOS_763</strain>
    </source>
</reference>
<dbReference type="Gene3D" id="3.90.550.10">
    <property type="entry name" value="Spore Coat Polysaccharide Biosynthesis Protein SpsA, Chain A"/>
    <property type="match status" value="1"/>
</dbReference>
<dbReference type="Proteomes" id="UP000479773">
    <property type="component" value="Unassembled WGS sequence"/>
</dbReference>
<dbReference type="SUPFAM" id="SSF53448">
    <property type="entry name" value="Nucleotide-diphospho-sugar transferases"/>
    <property type="match status" value="1"/>
</dbReference>
<evidence type="ECO:0000259" key="1">
    <source>
        <dbReference type="Pfam" id="PF00535"/>
    </source>
</evidence>
<dbReference type="GO" id="GO:0016758">
    <property type="term" value="F:hexosyltransferase activity"/>
    <property type="evidence" value="ECO:0007669"/>
    <property type="project" value="UniProtKB-ARBA"/>
</dbReference>
<keyword evidence="2" id="KW-0808">Transferase</keyword>
<dbReference type="EMBL" id="VWEQ01000013">
    <property type="protein sequence ID" value="KAA4751087.1"/>
    <property type="molecule type" value="Genomic_DNA"/>
</dbReference>
<name>A0A4P8LEF4_BACFG</name>
<dbReference type="InterPro" id="IPR029044">
    <property type="entry name" value="Nucleotide-diphossugar_trans"/>
</dbReference>
<dbReference type="AlphaFoldDB" id="A0A4P8LEF4"/>
<dbReference type="InterPro" id="IPR001173">
    <property type="entry name" value="Glyco_trans_2-like"/>
</dbReference>
<accession>A0A4P8LEF4</accession>
<sequence length="284" mass="33596">MINNKRTIAILLAAYNAEQFLSEQIDSIIQQVYTDWTLYIRNDGSEDTTQLIIDNYVEKFPDKIIQIDKNGQNLGCRGNFFRLFEEIESNYYMFSDADDYWLPEKIQVLYDAIQKLEKEYPDLPLQAFADTIVCDAQLNVLEESHWRSAGINPEKFLSYNYMAVCCNAGGACSIYNNKVKKMIFPLTNDFLIYDFWIAINVAKYGKFKVVHYPLIKYRQHASQVYGIGYGKKNSLCYKVRNIRRLIKQYRWEAQHHTEFGYGPHVKFYWYKLLTILKIRFEKNT</sequence>
<dbReference type="PANTHER" id="PTHR22916">
    <property type="entry name" value="GLYCOSYLTRANSFERASE"/>
    <property type="match status" value="1"/>
</dbReference>
<organism evidence="2 4">
    <name type="scientific">Bacteroides fragilis</name>
    <dbReference type="NCBI Taxonomy" id="817"/>
    <lineage>
        <taxon>Bacteria</taxon>
        <taxon>Pseudomonadati</taxon>
        <taxon>Bacteroidota</taxon>
        <taxon>Bacteroidia</taxon>
        <taxon>Bacteroidales</taxon>
        <taxon>Bacteroidaceae</taxon>
        <taxon>Bacteroides</taxon>
    </lineage>
</organism>
<evidence type="ECO:0000313" key="3">
    <source>
        <dbReference type="EMBL" id="QKH84136.1"/>
    </source>
</evidence>
<feature type="domain" description="Glycosyltransferase 2-like" evidence="1">
    <location>
        <begin position="10"/>
        <end position="118"/>
    </location>
</feature>
<gene>
    <name evidence="2" type="ORF">F3B44_14965</name>
    <name evidence="3" type="ORF">FOC69_07115</name>
</gene>
<protein>
    <submittedName>
        <fullName evidence="2">Glycosyltransferase</fullName>
    </submittedName>
</protein>
<dbReference type="Proteomes" id="UP000501467">
    <property type="component" value="Chromosome"/>
</dbReference>
<evidence type="ECO:0000313" key="5">
    <source>
        <dbReference type="Proteomes" id="UP000501467"/>
    </source>
</evidence>
<dbReference type="PANTHER" id="PTHR22916:SF3">
    <property type="entry name" value="UDP-GLCNAC:BETAGAL BETA-1,3-N-ACETYLGLUCOSAMINYLTRANSFERASE-LIKE PROTEIN 1"/>
    <property type="match status" value="1"/>
</dbReference>
<reference evidence="2 4" key="1">
    <citation type="journal article" date="2019" name="Nat. Med.">
        <title>A library of human gut bacterial isolates paired with longitudinal multiomics data enables mechanistic microbiome research.</title>
        <authorList>
            <person name="Poyet M."/>
            <person name="Groussin M."/>
            <person name="Gibbons S.M."/>
            <person name="Avila-Pacheco J."/>
            <person name="Jiang X."/>
            <person name="Kearney S.M."/>
            <person name="Perrotta A.R."/>
            <person name="Berdy B."/>
            <person name="Zhao S."/>
            <person name="Lieberman T.D."/>
            <person name="Swanson P.K."/>
            <person name="Smith M."/>
            <person name="Roesemann S."/>
            <person name="Alexander J.E."/>
            <person name="Rich S.A."/>
            <person name="Livny J."/>
            <person name="Vlamakis H."/>
            <person name="Clish C."/>
            <person name="Bullock K."/>
            <person name="Deik A."/>
            <person name="Scott J."/>
            <person name="Pierce K.A."/>
            <person name="Xavier R.J."/>
            <person name="Alm E.J."/>
        </authorList>
    </citation>
    <scope>NUCLEOTIDE SEQUENCE [LARGE SCALE GENOMIC DNA]</scope>
    <source>
        <strain evidence="2 4">BIOML-A106</strain>
    </source>
</reference>
<proteinExistence type="predicted"/>
<dbReference type="Pfam" id="PF00535">
    <property type="entry name" value="Glycos_transf_2"/>
    <property type="match status" value="1"/>
</dbReference>
<dbReference type="RefSeq" id="WP_005776610.1">
    <property type="nucleotide sequence ID" value="NZ_CP037440.1"/>
</dbReference>
<evidence type="ECO:0000313" key="2">
    <source>
        <dbReference type="EMBL" id="KAA4751087.1"/>
    </source>
</evidence>